<dbReference type="PANTHER" id="PTHR43671:SF98">
    <property type="entry name" value="SERINE_THREONINE-PROTEIN KINASE NEK11"/>
    <property type="match status" value="1"/>
</dbReference>
<dbReference type="SMART" id="SM00220">
    <property type="entry name" value="S_TKc"/>
    <property type="match status" value="1"/>
</dbReference>
<gene>
    <name evidence="15" type="ORF">EVOR1521_LOCUS27624</name>
</gene>
<evidence type="ECO:0000259" key="14">
    <source>
        <dbReference type="PROSITE" id="PS50222"/>
    </source>
</evidence>
<evidence type="ECO:0000256" key="5">
    <source>
        <dbReference type="ARBA" id="ARBA00022741"/>
    </source>
</evidence>
<keyword evidence="4" id="KW-0808">Transferase</keyword>
<feature type="compositionally biased region" description="Low complexity" evidence="12">
    <location>
        <begin position="536"/>
        <end position="547"/>
    </location>
</feature>
<evidence type="ECO:0000256" key="11">
    <source>
        <dbReference type="PROSITE-ProRule" id="PRU10141"/>
    </source>
</evidence>
<dbReference type="SUPFAM" id="SSF47473">
    <property type="entry name" value="EF-hand"/>
    <property type="match status" value="1"/>
</dbReference>
<reference evidence="15" key="1">
    <citation type="submission" date="2023-08" db="EMBL/GenBank/DDBJ databases">
        <authorList>
            <person name="Chen Y."/>
            <person name="Shah S."/>
            <person name="Dougan E. K."/>
            <person name="Thang M."/>
            <person name="Chan C."/>
        </authorList>
    </citation>
    <scope>NUCLEOTIDE SEQUENCE</scope>
</reference>
<dbReference type="InterPro" id="IPR046341">
    <property type="entry name" value="SET_dom_sf"/>
</dbReference>
<evidence type="ECO:0000259" key="13">
    <source>
        <dbReference type="PROSITE" id="PS50011"/>
    </source>
</evidence>
<proteinExistence type="inferred from homology"/>
<keyword evidence="6" id="KW-0418">Kinase</keyword>
<dbReference type="Gene3D" id="1.10.238.10">
    <property type="entry name" value="EF-hand"/>
    <property type="match status" value="1"/>
</dbReference>
<protein>
    <recommendedName>
        <fullName evidence="2">non-specific serine/threonine protein kinase</fullName>
        <ecNumber evidence="2">2.7.11.1</ecNumber>
    </recommendedName>
</protein>
<dbReference type="InterPro" id="IPR002048">
    <property type="entry name" value="EF_hand_dom"/>
</dbReference>
<dbReference type="InterPro" id="IPR008271">
    <property type="entry name" value="Ser/Thr_kinase_AS"/>
</dbReference>
<dbReference type="SUPFAM" id="SSF56112">
    <property type="entry name" value="Protein kinase-like (PK-like)"/>
    <property type="match status" value="1"/>
</dbReference>
<comment type="similarity">
    <text evidence="1">Belongs to the protein kinase superfamily. NEK Ser/Thr protein kinase family. NIMA subfamily.</text>
</comment>
<dbReference type="EMBL" id="CAUJNA010003583">
    <property type="protein sequence ID" value="CAJ1405403.1"/>
    <property type="molecule type" value="Genomic_DNA"/>
</dbReference>
<dbReference type="GO" id="GO:0005509">
    <property type="term" value="F:calcium ion binding"/>
    <property type="evidence" value="ECO:0007669"/>
    <property type="project" value="InterPro"/>
</dbReference>
<dbReference type="Gene3D" id="1.10.510.10">
    <property type="entry name" value="Transferase(Phosphotransferase) domain 1"/>
    <property type="match status" value="1"/>
</dbReference>
<evidence type="ECO:0000313" key="16">
    <source>
        <dbReference type="Proteomes" id="UP001178507"/>
    </source>
</evidence>
<keyword evidence="7 11" id="KW-0067">ATP-binding</keyword>
<evidence type="ECO:0000256" key="9">
    <source>
        <dbReference type="ARBA" id="ARBA00047899"/>
    </source>
</evidence>
<dbReference type="Gene3D" id="2.170.270.10">
    <property type="entry name" value="SET domain"/>
    <property type="match status" value="1"/>
</dbReference>
<comment type="caution">
    <text evidence="15">The sequence shown here is derived from an EMBL/GenBank/DDBJ whole genome shotgun (WGS) entry which is preliminary data.</text>
</comment>
<dbReference type="InterPro" id="IPR050660">
    <property type="entry name" value="NEK_Ser/Thr_kinase"/>
</dbReference>
<feature type="domain" description="EF-hand" evidence="14">
    <location>
        <begin position="575"/>
        <end position="610"/>
    </location>
</feature>
<feature type="domain" description="Protein kinase" evidence="13">
    <location>
        <begin position="230"/>
        <end position="511"/>
    </location>
</feature>
<evidence type="ECO:0000256" key="10">
    <source>
        <dbReference type="ARBA" id="ARBA00048679"/>
    </source>
</evidence>
<name>A0AA36JI31_9DINO</name>
<evidence type="ECO:0000256" key="8">
    <source>
        <dbReference type="ARBA" id="ARBA00024334"/>
    </source>
</evidence>
<dbReference type="Pfam" id="PF00069">
    <property type="entry name" value="Pkinase"/>
    <property type="match status" value="1"/>
</dbReference>
<dbReference type="PROSITE" id="PS00108">
    <property type="entry name" value="PROTEIN_KINASE_ST"/>
    <property type="match status" value="1"/>
</dbReference>
<evidence type="ECO:0000256" key="6">
    <source>
        <dbReference type="ARBA" id="ARBA00022777"/>
    </source>
</evidence>
<dbReference type="InterPro" id="IPR017441">
    <property type="entry name" value="Protein_kinase_ATP_BS"/>
</dbReference>
<dbReference type="PROSITE" id="PS50011">
    <property type="entry name" value="PROTEIN_KINASE_DOM"/>
    <property type="match status" value="1"/>
</dbReference>
<dbReference type="PANTHER" id="PTHR43671">
    <property type="entry name" value="SERINE/THREONINE-PROTEIN KINASE NEK"/>
    <property type="match status" value="1"/>
</dbReference>
<dbReference type="InterPro" id="IPR011992">
    <property type="entry name" value="EF-hand-dom_pair"/>
</dbReference>
<dbReference type="InterPro" id="IPR011009">
    <property type="entry name" value="Kinase-like_dom_sf"/>
</dbReference>
<comment type="similarity">
    <text evidence="8">Belongs to the protein kinase superfamily. Ser/Thr protein kinase family. CDPK subfamily.</text>
</comment>
<sequence length="708" mass="78236">MDGLFARRAIESGELCSWYNGLRCSHEEVDGRECGLNDATITLDEEAVLDVPAEFVHVQAFTACLGHKANHSKPNNAKSSGEESLAVQWTFKRCTMSLTILGLASSRHERRRSSSRRGAFPSSPAIRALRNIVAGEEICCDYAYEGAPEDSGADTWRARGAELTPMKGVLITGSSGSSLQMIHTPSGKSRLEAIRASFARGSFLKRQEGSTVELVKGCGSGTAQENYIWDQERDVLGQGVTGIVFKARPRHSPEACCVVKQSVRQTDLPLKAILAEFEHASALCHPNILQVREYFVDSLNVYVIAEWAEGGELSSVLREAREQRFSLSRRWVAAVATQLLRALRHCHDKHQLVHADVKPDNVLLLEKGSIKEPKGQWVEPVVLLADFGNAQRGVSDAGMITIPMGDPRYAAPELHEARCFVHPYEPLRLDRRFLYATDIWMLGATVYELLFLELPFLGAFEGSHSEFLEKSCAIGASRTLMRDLRDKVFPSARRSKGHPKRRWNCSGSCWICRIRRGQSGRRGAPGALAGEGGLGAAAAQPRPGPGYAEERPKLRHKAAVHNTGGARHASDLCKGGERDLLESFRSLDTEGLGEVTLEELQHGLLQAVPTWTARELSQVIAYVSRGGQDRVITFRRFVACCLDLEEPAVAERLRIIFHRFPRRGLEIRASWPDSGPSGFFESWAQGASVQQADTEKVEDLATRSCRRS</sequence>
<evidence type="ECO:0000256" key="1">
    <source>
        <dbReference type="ARBA" id="ARBA00010886"/>
    </source>
</evidence>
<feature type="binding site" evidence="11">
    <location>
        <position position="260"/>
    </location>
    <ligand>
        <name>ATP</name>
        <dbReference type="ChEBI" id="CHEBI:30616"/>
    </ligand>
</feature>
<dbReference type="PROSITE" id="PS00107">
    <property type="entry name" value="PROTEIN_KINASE_ATP"/>
    <property type="match status" value="1"/>
</dbReference>
<keyword evidence="5 11" id="KW-0547">Nucleotide-binding</keyword>
<dbReference type="PROSITE" id="PS50222">
    <property type="entry name" value="EF_HAND_2"/>
    <property type="match status" value="1"/>
</dbReference>
<dbReference type="AlphaFoldDB" id="A0AA36JI31"/>
<dbReference type="GO" id="GO:0004674">
    <property type="term" value="F:protein serine/threonine kinase activity"/>
    <property type="evidence" value="ECO:0007669"/>
    <property type="project" value="UniProtKB-KW"/>
</dbReference>
<evidence type="ECO:0000256" key="7">
    <source>
        <dbReference type="ARBA" id="ARBA00022840"/>
    </source>
</evidence>
<evidence type="ECO:0000313" key="15">
    <source>
        <dbReference type="EMBL" id="CAJ1405403.1"/>
    </source>
</evidence>
<evidence type="ECO:0000256" key="3">
    <source>
        <dbReference type="ARBA" id="ARBA00022527"/>
    </source>
</evidence>
<dbReference type="SUPFAM" id="SSF82199">
    <property type="entry name" value="SET domain"/>
    <property type="match status" value="1"/>
</dbReference>
<dbReference type="Proteomes" id="UP001178507">
    <property type="component" value="Unassembled WGS sequence"/>
</dbReference>
<evidence type="ECO:0000256" key="2">
    <source>
        <dbReference type="ARBA" id="ARBA00012513"/>
    </source>
</evidence>
<comment type="catalytic activity">
    <reaction evidence="10">
        <text>L-seryl-[protein] + ATP = O-phospho-L-seryl-[protein] + ADP + H(+)</text>
        <dbReference type="Rhea" id="RHEA:17989"/>
        <dbReference type="Rhea" id="RHEA-COMP:9863"/>
        <dbReference type="Rhea" id="RHEA-COMP:11604"/>
        <dbReference type="ChEBI" id="CHEBI:15378"/>
        <dbReference type="ChEBI" id="CHEBI:29999"/>
        <dbReference type="ChEBI" id="CHEBI:30616"/>
        <dbReference type="ChEBI" id="CHEBI:83421"/>
        <dbReference type="ChEBI" id="CHEBI:456216"/>
        <dbReference type="EC" id="2.7.11.1"/>
    </reaction>
</comment>
<dbReference type="CDD" id="cd00180">
    <property type="entry name" value="PKc"/>
    <property type="match status" value="1"/>
</dbReference>
<keyword evidence="3" id="KW-0723">Serine/threonine-protein kinase</keyword>
<dbReference type="GO" id="GO:0005524">
    <property type="term" value="F:ATP binding"/>
    <property type="evidence" value="ECO:0007669"/>
    <property type="project" value="UniProtKB-UniRule"/>
</dbReference>
<evidence type="ECO:0000256" key="12">
    <source>
        <dbReference type="SAM" id="MobiDB-lite"/>
    </source>
</evidence>
<accession>A0AA36JI31</accession>
<organism evidence="15 16">
    <name type="scientific">Effrenium voratum</name>
    <dbReference type="NCBI Taxonomy" id="2562239"/>
    <lineage>
        <taxon>Eukaryota</taxon>
        <taxon>Sar</taxon>
        <taxon>Alveolata</taxon>
        <taxon>Dinophyceae</taxon>
        <taxon>Suessiales</taxon>
        <taxon>Symbiodiniaceae</taxon>
        <taxon>Effrenium</taxon>
    </lineage>
</organism>
<dbReference type="InterPro" id="IPR000719">
    <property type="entry name" value="Prot_kinase_dom"/>
</dbReference>
<dbReference type="EC" id="2.7.11.1" evidence="2"/>
<feature type="region of interest" description="Disordered" evidence="12">
    <location>
        <begin position="519"/>
        <end position="549"/>
    </location>
</feature>
<comment type="catalytic activity">
    <reaction evidence="9">
        <text>L-threonyl-[protein] + ATP = O-phospho-L-threonyl-[protein] + ADP + H(+)</text>
        <dbReference type="Rhea" id="RHEA:46608"/>
        <dbReference type="Rhea" id="RHEA-COMP:11060"/>
        <dbReference type="Rhea" id="RHEA-COMP:11605"/>
        <dbReference type="ChEBI" id="CHEBI:15378"/>
        <dbReference type="ChEBI" id="CHEBI:30013"/>
        <dbReference type="ChEBI" id="CHEBI:30616"/>
        <dbReference type="ChEBI" id="CHEBI:61977"/>
        <dbReference type="ChEBI" id="CHEBI:456216"/>
        <dbReference type="EC" id="2.7.11.1"/>
    </reaction>
</comment>
<keyword evidence="16" id="KW-1185">Reference proteome</keyword>
<evidence type="ECO:0000256" key="4">
    <source>
        <dbReference type="ARBA" id="ARBA00022679"/>
    </source>
</evidence>